<evidence type="ECO:0000259" key="10">
    <source>
        <dbReference type="Pfam" id="PF00586"/>
    </source>
</evidence>
<proteinExistence type="predicted"/>
<keyword evidence="6" id="KW-0274">FAD</keyword>
<dbReference type="AlphaFoldDB" id="A0A0A0EGD7"/>
<dbReference type="Proteomes" id="UP000030004">
    <property type="component" value="Unassembled WGS sequence"/>
</dbReference>
<dbReference type="InterPro" id="IPR023753">
    <property type="entry name" value="FAD/NAD-binding_dom"/>
</dbReference>
<dbReference type="Gene3D" id="3.90.650.10">
    <property type="entry name" value="PurM-like C-terminal domain"/>
    <property type="match status" value="1"/>
</dbReference>
<evidence type="ECO:0000256" key="9">
    <source>
        <dbReference type="ARBA" id="ARBA00023266"/>
    </source>
</evidence>
<keyword evidence="14" id="KW-1185">Reference proteome</keyword>
<evidence type="ECO:0000256" key="4">
    <source>
        <dbReference type="ARBA" id="ARBA00022741"/>
    </source>
</evidence>
<keyword evidence="7" id="KW-0067">ATP-binding</keyword>
<evidence type="ECO:0000256" key="2">
    <source>
        <dbReference type="ARBA" id="ARBA00022630"/>
    </source>
</evidence>
<dbReference type="Pfam" id="PF07992">
    <property type="entry name" value="Pyr_redox_2"/>
    <property type="match status" value="1"/>
</dbReference>
<dbReference type="InterPro" id="IPR036921">
    <property type="entry name" value="PurM-like_N_sf"/>
</dbReference>
<dbReference type="SUPFAM" id="SSF51905">
    <property type="entry name" value="FAD/NAD(P)-binding domain"/>
    <property type="match status" value="2"/>
</dbReference>
<dbReference type="PANTHER" id="PTHR42913">
    <property type="entry name" value="APOPTOSIS-INDUCING FACTOR 1"/>
    <property type="match status" value="1"/>
</dbReference>
<dbReference type="NCBIfam" id="TIGR00476">
    <property type="entry name" value="selD"/>
    <property type="match status" value="1"/>
</dbReference>
<evidence type="ECO:0000313" key="14">
    <source>
        <dbReference type="Proteomes" id="UP000030004"/>
    </source>
</evidence>
<comment type="cofactor">
    <cofactor evidence="1">
        <name>FAD</name>
        <dbReference type="ChEBI" id="CHEBI:57692"/>
    </cofactor>
</comment>
<dbReference type="Gene3D" id="3.50.50.100">
    <property type="match status" value="1"/>
</dbReference>
<dbReference type="GO" id="GO:0016301">
    <property type="term" value="F:kinase activity"/>
    <property type="evidence" value="ECO:0007669"/>
    <property type="project" value="UniProtKB-KW"/>
</dbReference>
<dbReference type="Pfam" id="PF02769">
    <property type="entry name" value="AIRS_C"/>
    <property type="match status" value="1"/>
</dbReference>
<dbReference type="InterPro" id="IPR016188">
    <property type="entry name" value="PurM-like_N"/>
</dbReference>
<reference evidence="13 14" key="1">
    <citation type="journal article" date="2015" name="Antonie Van Leeuwenhoek">
        <title>Pseudooceanicola atlanticus gen. nov. sp. nov., isolated from surface seawater of the Atlantic Ocean and reclassification of Oceanicola batsensis, Oceanicola marinus, Oceanicola nitratireducens, Oceanicola nanhaiensis, Oceanicola antarcticus and Oceanicola flagellatus, as Pseudooceanicola batsensis comb. nov., Pseudooceanicola marinus comb. nov., Pseudooceanicola nitratireducens comb. nov., Pseudooceanicola nanhaiensis comb. nov., Pseudooceanicola antarcticus comb. nov., and Pseudooceanicola flagellatus comb. nov.</title>
        <authorList>
            <person name="Lai Q."/>
            <person name="Li G."/>
            <person name="Liu X."/>
            <person name="Du Y."/>
            <person name="Sun F."/>
            <person name="Shao Z."/>
        </authorList>
    </citation>
    <scope>NUCLEOTIDE SEQUENCE [LARGE SCALE GENOMIC DNA]</scope>
    <source>
        <strain evidence="13 14">22II-s11g</strain>
    </source>
</reference>
<comment type="caution">
    <text evidence="13">The sequence shown here is derived from an EMBL/GenBank/DDBJ whole genome shotgun (WGS) entry which is preliminary data.</text>
</comment>
<dbReference type="PANTHER" id="PTHR42913:SF9">
    <property type="entry name" value="SLR1591 PROTEIN"/>
    <property type="match status" value="1"/>
</dbReference>
<gene>
    <name evidence="13" type="ORF">ATO9_11015</name>
</gene>
<feature type="domain" description="PurM-like N-terminal" evidence="10">
    <location>
        <begin position="430"/>
        <end position="538"/>
    </location>
</feature>
<feature type="domain" description="PurM-like C-terminal" evidence="11">
    <location>
        <begin position="550"/>
        <end position="715"/>
    </location>
</feature>
<evidence type="ECO:0000256" key="8">
    <source>
        <dbReference type="ARBA" id="ARBA00023002"/>
    </source>
</evidence>
<dbReference type="SUPFAM" id="SSF55326">
    <property type="entry name" value="PurM N-terminal domain-like"/>
    <property type="match status" value="1"/>
</dbReference>
<dbReference type="OrthoDB" id="9767928at2"/>
<dbReference type="InterPro" id="IPR017584">
    <property type="entry name" value="Pyridine_nucleo_diS_OxRdtase_N"/>
</dbReference>
<dbReference type="InterPro" id="IPR010918">
    <property type="entry name" value="PurM-like_C_dom"/>
</dbReference>
<accession>A0A0A0EGD7</accession>
<keyword evidence="4" id="KW-0547">Nucleotide-binding</keyword>
<keyword evidence="9" id="KW-0711">Selenium</keyword>
<dbReference type="Pfam" id="PF00586">
    <property type="entry name" value="AIRS"/>
    <property type="match status" value="1"/>
</dbReference>
<dbReference type="Gene3D" id="3.30.1330.10">
    <property type="entry name" value="PurM-like, N-terminal domain"/>
    <property type="match status" value="1"/>
</dbReference>
<dbReference type="CDD" id="cd02195">
    <property type="entry name" value="SelD"/>
    <property type="match status" value="1"/>
</dbReference>
<dbReference type="GO" id="GO:0003955">
    <property type="term" value="F:NAD(P)H dehydrogenase (quinone) activity"/>
    <property type="evidence" value="ECO:0007669"/>
    <property type="project" value="TreeGrafter"/>
</dbReference>
<keyword evidence="2" id="KW-0285">Flavoprotein</keyword>
<dbReference type="InterPro" id="IPR036188">
    <property type="entry name" value="FAD/NAD-bd_sf"/>
</dbReference>
<dbReference type="eggNOG" id="COG1252">
    <property type="taxonomic scope" value="Bacteria"/>
</dbReference>
<dbReference type="InterPro" id="IPR051169">
    <property type="entry name" value="NADH-Q_oxidoreductase"/>
</dbReference>
<name>A0A0A0EGD7_9RHOB</name>
<keyword evidence="3" id="KW-0808">Transferase</keyword>
<sequence length="721" mass="74190">MQTQTPLTQDLVLIGGGHAHALVLRMFGMKPVPGLRLTLIDPRPVTTYTGMLPGHVAGHYTADEIGIDLVRLARFAGARIILGAASSVDTDGRRINVETAEGPREIAYDVASLDIGITSDLPKVAGFAEHGHPVKPFPQFARGWARYLAQDEKPDIAVIGAGLGGTEIALAMRHRVGAGVPVRLIGSGGLSGAGAALTARLQKDLDRAGIELIEGRVVEVTATEAVLETGERVPAGFCVGAAGATPQGWVTETGLPTEDGFVQVRDTLQVIGQDRLFAAGDCAALTHAPRPKAGVFAVRAAKVLAHNLRAMVTGGGLRPFRPQRHYLRLVSLGGPRAVAEKYPALPLAPAGGAIWRWKDRIDRRFMQRLTDLPQMRPAPPPKGAALGAAEIVQAAPLCAGCGSKVGAGVLDDVLARMTQPERADVLTGPGDDAGILRIGGQMQVLTTDHLRAFTEDPGQMARIAAQHALGDIRAMGGVAQSALAQIILPRASEPVQARMMAEIMSAAGDVFGRAGGVILGGHSTMGAELTIGFSITGLCDGAPITLGGAQAGDALILTAPIGSGVLLAAEMQGKARGADVAALWSAMAAGQAEAAAVLSGAHAMTDVTGFGLAGHLLAMCRASGVAAELWGEAVPIHAGALDLARRGVRSTLFEANRSHAPVFGAESPLHDLLHDPQTAGGLLAAVPEAECAAVLARLEARGVGAVRIGTLMAGPPSITLT</sequence>
<organism evidence="13 14">
    <name type="scientific">Pseudooceanicola atlanticus</name>
    <dbReference type="NCBI Taxonomy" id="1461694"/>
    <lineage>
        <taxon>Bacteria</taxon>
        <taxon>Pseudomonadati</taxon>
        <taxon>Pseudomonadota</taxon>
        <taxon>Alphaproteobacteria</taxon>
        <taxon>Rhodobacterales</taxon>
        <taxon>Paracoccaceae</taxon>
        <taxon>Pseudooceanicola</taxon>
    </lineage>
</organism>
<dbReference type="EMBL" id="AQQX01000003">
    <property type="protein sequence ID" value="KGM49188.1"/>
    <property type="molecule type" value="Genomic_DNA"/>
</dbReference>
<dbReference type="GO" id="GO:0005524">
    <property type="term" value="F:ATP binding"/>
    <property type="evidence" value="ECO:0007669"/>
    <property type="project" value="UniProtKB-KW"/>
</dbReference>
<dbReference type="eggNOG" id="COG0709">
    <property type="taxonomic scope" value="Bacteria"/>
</dbReference>
<dbReference type="STRING" id="1461694.ATO9_11015"/>
<dbReference type="InterPro" id="IPR036676">
    <property type="entry name" value="PurM-like_C_sf"/>
</dbReference>
<protein>
    <submittedName>
        <fullName evidence="13">Segregation protein B</fullName>
    </submittedName>
</protein>
<keyword evidence="5" id="KW-0418">Kinase</keyword>
<evidence type="ECO:0000256" key="3">
    <source>
        <dbReference type="ARBA" id="ARBA00022679"/>
    </source>
</evidence>
<evidence type="ECO:0000256" key="5">
    <source>
        <dbReference type="ARBA" id="ARBA00022777"/>
    </source>
</evidence>
<dbReference type="RefSeq" id="WP_043748317.1">
    <property type="nucleotide sequence ID" value="NZ_AQQX01000003.1"/>
</dbReference>
<feature type="domain" description="FAD/NAD(P)-binding" evidence="12">
    <location>
        <begin position="10"/>
        <end position="292"/>
    </location>
</feature>
<evidence type="ECO:0000256" key="7">
    <source>
        <dbReference type="ARBA" id="ARBA00022840"/>
    </source>
</evidence>
<evidence type="ECO:0000313" key="13">
    <source>
        <dbReference type="EMBL" id="KGM49188.1"/>
    </source>
</evidence>
<dbReference type="NCBIfam" id="TIGR03169">
    <property type="entry name" value="Nterm_to_SelD"/>
    <property type="match status" value="1"/>
</dbReference>
<keyword evidence="8" id="KW-0560">Oxidoreductase</keyword>
<evidence type="ECO:0000259" key="11">
    <source>
        <dbReference type="Pfam" id="PF02769"/>
    </source>
</evidence>
<dbReference type="InterPro" id="IPR004536">
    <property type="entry name" value="SPS/SelD"/>
</dbReference>
<dbReference type="SUPFAM" id="SSF56042">
    <property type="entry name" value="PurM C-terminal domain-like"/>
    <property type="match status" value="1"/>
</dbReference>
<evidence type="ECO:0000256" key="1">
    <source>
        <dbReference type="ARBA" id="ARBA00001974"/>
    </source>
</evidence>
<dbReference type="GO" id="GO:0019646">
    <property type="term" value="P:aerobic electron transport chain"/>
    <property type="evidence" value="ECO:0007669"/>
    <property type="project" value="TreeGrafter"/>
</dbReference>
<evidence type="ECO:0000259" key="12">
    <source>
        <dbReference type="Pfam" id="PF07992"/>
    </source>
</evidence>
<evidence type="ECO:0000256" key="6">
    <source>
        <dbReference type="ARBA" id="ARBA00022827"/>
    </source>
</evidence>